<dbReference type="EMBL" id="GGEC01090431">
    <property type="protein sequence ID" value="MBX70915.1"/>
    <property type="molecule type" value="Transcribed_RNA"/>
</dbReference>
<sequence>MSENKVFLCPKLQNHYYNLRIRKEEKLDHKTIYQKDTLKR</sequence>
<reference evidence="1" key="1">
    <citation type="submission" date="2018-02" db="EMBL/GenBank/DDBJ databases">
        <title>Rhizophora mucronata_Transcriptome.</title>
        <authorList>
            <person name="Meera S.P."/>
            <person name="Sreeshan A."/>
            <person name="Augustine A."/>
        </authorList>
    </citation>
    <scope>NUCLEOTIDE SEQUENCE</scope>
    <source>
        <tissue evidence="1">Leaf</tissue>
    </source>
</reference>
<accession>A0A2P2QVD1</accession>
<organism evidence="1">
    <name type="scientific">Rhizophora mucronata</name>
    <name type="common">Asiatic mangrove</name>
    <dbReference type="NCBI Taxonomy" id="61149"/>
    <lineage>
        <taxon>Eukaryota</taxon>
        <taxon>Viridiplantae</taxon>
        <taxon>Streptophyta</taxon>
        <taxon>Embryophyta</taxon>
        <taxon>Tracheophyta</taxon>
        <taxon>Spermatophyta</taxon>
        <taxon>Magnoliopsida</taxon>
        <taxon>eudicotyledons</taxon>
        <taxon>Gunneridae</taxon>
        <taxon>Pentapetalae</taxon>
        <taxon>rosids</taxon>
        <taxon>fabids</taxon>
        <taxon>Malpighiales</taxon>
        <taxon>Rhizophoraceae</taxon>
        <taxon>Rhizophora</taxon>
    </lineage>
</organism>
<protein>
    <submittedName>
        <fullName evidence="1">Uncharacterized protein</fullName>
    </submittedName>
</protein>
<evidence type="ECO:0000313" key="1">
    <source>
        <dbReference type="EMBL" id="MBX70915.1"/>
    </source>
</evidence>
<name>A0A2P2QVD1_RHIMU</name>
<proteinExistence type="predicted"/>
<dbReference type="AlphaFoldDB" id="A0A2P2QVD1"/>